<dbReference type="RefSeq" id="WP_285739348.1">
    <property type="nucleotide sequence ID" value="NZ_BSSA01000027.1"/>
</dbReference>
<reference evidence="1" key="1">
    <citation type="submission" date="2023-02" db="EMBL/GenBank/DDBJ databases">
        <title>Kitasatospora phosalacinea NBRC 14627.</title>
        <authorList>
            <person name="Ichikawa N."/>
            <person name="Sato H."/>
            <person name="Tonouchi N."/>
        </authorList>
    </citation>
    <scope>NUCLEOTIDE SEQUENCE</scope>
    <source>
        <strain evidence="1">NBRC 14627</strain>
    </source>
</reference>
<organism evidence="1 2">
    <name type="scientific">Kitasatospora phosalacinea</name>
    <dbReference type="NCBI Taxonomy" id="2065"/>
    <lineage>
        <taxon>Bacteria</taxon>
        <taxon>Bacillati</taxon>
        <taxon>Actinomycetota</taxon>
        <taxon>Actinomycetes</taxon>
        <taxon>Kitasatosporales</taxon>
        <taxon>Streptomycetaceae</taxon>
        <taxon>Kitasatospora</taxon>
    </lineage>
</organism>
<protein>
    <submittedName>
        <fullName evidence="1">Uncharacterized protein</fullName>
    </submittedName>
</protein>
<name>A0A9W6V625_9ACTN</name>
<dbReference type="InterPro" id="IPR046185">
    <property type="entry name" value="DUF6213"/>
</dbReference>
<dbReference type="EMBL" id="BSSA01000027">
    <property type="protein sequence ID" value="GLW73715.1"/>
    <property type="molecule type" value="Genomic_DNA"/>
</dbReference>
<accession>A0A9W6V625</accession>
<evidence type="ECO:0000313" key="2">
    <source>
        <dbReference type="Proteomes" id="UP001165041"/>
    </source>
</evidence>
<evidence type="ECO:0000313" key="1">
    <source>
        <dbReference type="EMBL" id="GLW73715.1"/>
    </source>
</evidence>
<gene>
    <name evidence="1" type="ORF">Kpho02_60130</name>
</gene>
<dbReference type="Proteomes" id="UP001165041">
    <property type="component" value="Unassembled WGS sequence"/>
</dbReference>
<proteinExistence type="predicted"/>
<dbReference type="AlphaFoldDB" id="A0A9W6V625"/>
<comment type="caution">
    <text evidence="1">The sequence shown here is derived from an EMBL/GenBank/DDBJ whole genome shotgun (WGS) entry which is preliminary data.</text>
</comment>
<sequence length="82" mass="8741">MDGTPEPGELRLPLALYRDSETGEMVIPADDVCSLLRASAQQWLAWEREGQAELDPQTVALLSGALVGLTDQIDIACISAAS</sequence>
<dbReference type="Pfam" id="PF19719">
    <property type="entry name" value="DUF6213"/>
    <property type="match status" value="1"/>
</dbReference>